<dbReference type="CDD" id="cd16913">
    <property type="entry name" value="YkuD_like"/>
    <property type="match status" value="1"/>
</dbReference>
<evidence type="ECO:0000256" key="4">
    <source>
        <dbReference type="ARBA" id="ARBA00022960"/>
    </source>
</evidence>
<evidence type="ECO:0000259" key="9">
    <source>
        <dbReference type="PROSITE" id="PS52029"/>
    </source>
</evidence>
<dbReference type="Pfam" id="PF03734">
    <property type="entry name" value="YkuD"/>
    <property type="match status" value="1"/>
</dbReference>
<dbReference type="GO" id="GO:0071555">
    <property type="term" value="P:cell wall organization"/>
    <property type="evidence" value="ECO:0007669"/>
    <property type="project" value="UniProtKB-UniRule"/>
</dbReference>
<evidence type="ECO:0000256" key="5">
    <source>
        <dbReference type="ARBA" id="ARBA00022984"/>
    </source>
</evidence>
<evidence type="ECO:0000256" key="2">
    <source>
        <dbReference type="ARBA" id="ARBA00005992"/>
    </source>
</evidence>
<feature type="chain" id="PRO_5016983458" evidence="8">
    <location>
        <begin position="30"/>
        <end position="209"/>
    </location>
</feature>
<dbReference type="GO" id="GO:0018104">
    <property type="term" value="P:peptidoglycan-protein cross-linking"/>
    <property type="evidence" value="ECO:0007669"/>
    <property type="project" value="TreeGrafter"/>
</dbReference>
<dbReference type="GO" id="GO:0008360">
    <property type="term" value="P:regulation of cell shape"/>
    <property type="evidence" value="ECO:0007669"/>
    <property type="project" value="UniProtKB-UniRule"/>
</dbReference>
<dbReference type="Gene3D" id="2.40.440.10">
    <property type="entry name" value="L,D-transpeptidase catalytic domain-like"/>
    <property type="match status" value="1"/>
</dbReference>
<evidence type="ECO:0000256" key="1">
    <source>
        <dbReference type="ARBA" id="ARBA00004752"/>
    </source>
</evidence>
<dbReference type="RefSeq" id="WP_147263633.1">
    <property type="nucleotide sequence ID" value="NZ_QNRR01000013.1"/>
</dbReference>
<dbReference type="PANTHER" id="PTHR30582">
    <property type="entry name" value="L,D-TRANSPEPTIDASE"/>
    <property type="match status" value="1"/>
</dbReference>
<evidence type="ECO:0000313" key="10">
    <source>
        <dbReference type="EMBL" id="RBP37662.1"/>
    </source>
</evidence>
<reference evidence="10 11" key="1">
    <citation type="submission" date="2018-06" db="EMBL/GenBank/DDBJ databases">
        <title>Genomic Encyclopedia of Type Strains, Phase IV (KMG-IV): sequencing the most valuable type-strain genomes for metagenomic binning, comparative biology and taxonomic classification.</title>
        <authorList>
            <person name="Goeker M."/>
        </authorList>
    </citation>
    <scope>NUCLEOTIDE SEQUENCE [LARGE SCALE GENOMIC DNA]</scope>
    <source>
        <strain evidence="10 11">DSM 25532</strain>
    </source>
</reference>
<feature type="signal peptide" evidence="8">
    <location>
        <begin position="1"/>
        <end position="29"/>
    </location>
</feature>
<keyword evidence="3" id="KW-0808">Transferase</keyword>
<evidence type="ECO:0000313" key="11">
    <source>
        <dbReference type="Proteomes" id="UP000253426"/>
    </source>
</evidence>
<comment type="pathway">
    <text evidence="1 7">Cell wall biogenesis; peptidoglycan biosynthesis.</text>
</comment>
<dbReference type="PROSITE" id="PS51257">
    <property type="entry name" value="PROKAR_LIPOPROTEIN"/>
    <property type="match status" value="1"/>
</dbReference>
<gene>
    <name evidence="10" type="ORF">DES53_11344</name>
</gene>
<feature type="active site" description="Nucleophile" evidence="7">
    <location>
        <position position="139"/>
    </location>
</feature>
<dbReference type="SUPFAM" id="SSF141523">
    <property type="entry name" value="L,D-transpeptidase catalytic domain-like"/>
    <property type="match status" value="1"/>
</dbReference>
<dbReference type="PROSITE" id="PS52029">
    <property type="entry name" value="LD_TPASE"/>
    <property type="match status" value="1"/>
</dbReference>
<sequence>MRFPRQFHKIAIRVALACGLGLLASCTTAKVGRHPYSTTYDPPLLQANNPSAVKVKLSTGAQRVYLVEGDRVLLASPCSVGTAKDPTPHGHFKIYSKTFQRRRVSQPGAGYPMTYWMEFKTAYGMHWGFVKPYPCTHGCVRLPIKTAQKLFSAVRPGTPLHIATSHPEDATVGKSLPILDDGPMPDPPWNYMISQQVFTDAAKGKFYTY</sequence>
<feature type="domain" description="L,D-TPase catalytic" evidence="9">
    <location>
        <begin position="53"/>
        <end position="163"/>
    </location>
</feature>
<comment type="caution">
    <text evidence="10">The sequence shown here is derived from an EMBL/GenBank/DDBJ whole genome shotgun (WGS) entry which is preliminary data.</text>
</comment>
<keyword evidence="8" id="KW-0732">Signal</keyword>
<keyword evidence="11" id="KW-1185">Reference proteome</keyword>
<accession>A0A366H832</accession>
<evidence type="ECO:0000256" key="7">
    <source>
        <dbReference type="PROSITE-ProRule" id="PRU01373"/>
    </source>
</evidence>
<proteinExistence type="inferred from homology"/>
<dbReference type="GO" id="GO:0071972">
    <property type="term" value="F:peptidoglycan L,D-transpeptidase activity"/>
    <property type="evidence" value="ECO:0007669"/>
    <property type="project" value="TreeGrafter"/>
</dbReference>
<keyword evidence="4 7" id="KW-0133">Cell shape</keyword>
<dbReference type="Proteomes" id="UP000253426">
    <property type="component" value="Unassembled WGS sequence"/>
</dbReference>
<dbReference type="AlphaFoldDB" id="A0A366H832"/>
<dbReference type="InterPro" id="IPR050979">
    <property type="entry name" value="LD-transpeptidase"/>
</dbReference>
<feature type="active site" description="Proton donor/acceptor" evidence="7">
    <location>
        <position position="126"/>
    </location>
</feature>
<dbReference type="OrthoDB" id="189112at2"/>
<keyword evidence="5 7" id="KW-0573">Peptidoglycan synthesis</keyword>
<name>A0A366H832_9BACT</name>
<dbReference type="EMBL" id="QNRR01000013">
    <property type="protein sequence ID" value="RBP37662.1"/>
    <property type="molecule type" value="Genomic_DNA"/>
</dbReference>
<dbReference type="UniPathway" id="UPA00219"/>
<evidence type="ECO:0000256" key="3">
    <source>
        <dbReference type="ARBA" id="ARBA00022679"/>
    </source>
</evidence>
<dbReference type="PANTHER" id="PTHR30582:SF2">
    <property type="entry name" value="L,D-TRANSPEPTIDASE YCIB-RELATED"/>
    <property type="match status" value="1"/>
</dbReference>
<comment type="similarity">
    <text evidence="2">Belongs to the YkuD family.</text>
</comment>
<keyword evidence="6 7" id="KW-0961">Cell wall biogenesis/degradation</keyword>
<dbReference type="InterPro" id="IPR038063">
    <property type="entry name" value="Transpep_catalytic_dom"/>
</dbReference>
<dbReference type="GO" id="GO:0016740">
    <property type="term" value="F:transferase activity"/>
    <property type="evidence" value="ECO:0007669"/>
    <property type="project" value="UniProtKB-KW"/>
</dbReference>
<evidence type="ECO:0000256" key="8">
    <source>
        <dbReference type="SAM" id="SignalP"/>
    </source>
</evidence>
<dbReference type="InterPro" id="IPR005490">
    <property type="entry name" value="LD_TPept_cat_dom"/>
</dbReference>
<protein>
    <submittedName>
        <fullName evidence="10">L,D-transpeptidase-like protein</fullName>
    </submittedName>
</protein>
<dbReference type="GO" id="GO:0005576">
    <property type="term" value="C:extracellular region"/>
    <property type="evidence" value="ECO:0007669"/>
    <property type="project" value="TreeGrafter"/>
</dbReference>
<organism evidence="10 11">
    <name type="scientific">Roseimicrobium gellanilyticum</name>
    <dbReference type="NCBI Taxonomy" id="748857"/>
    <lineage>
        <taxon>Bacteria</taxon>
        <taxon>Pseudomonadati</taxon>
        <taxon>Verrucomicrobiota</taxon>
        <taxon>Verrucomicrobiia</taxon>
        <taxon>Verrucomicrobiales</taxon>
        <taxon>Verrucomicrobiaceae</taxon>
        <taxon>Roseimicrobium</taxon>
    </lineage>
</organism>
<evidence type="ECO:0000256" key="6">
    <source>
        <dbReference type="ARBA" id="ARBA00023316"/>
    </source>
</evidence>